<sequence>METQLDALQHTLSGLHEQNKLAKEQNKRPTYFTNAVLRSGPQEILDLIRDADQLEASLFTCPPQDDAKDRNNTQSTPVNRSIHIPTPLRKSASEVPDEHNARYFLLAAEKLMSTYHNAPRARKHIRALLKRESEVQRHIQRYTSTIQNAKSQQNTPSKGKTDRVQEAQSQELHRVQDEIQKEKMEIIALESMLAELETDLTPTPDPNDKEKAEDDHARNGDLEKPSNQISTSTRGTPRREARMKQSLTQNSPQSKNLMSSLSGSVRQRASRPLSASMRTPGSKLVNAPSQPTSRPPRTPGPSTPSRSEQNRSVQRRTPERTPATARFRRTLDGTPRFQGNSAMSKSVSKTSPPRDLQLRQNFNQSVASPTRTPQRTPASPSAASISRSQLSREANKSTPQRDLASPSVGTRRNGISSPSTPQASPKRAIGSMPRSLAASLNSSMTSSPKRQALVPMGRTPETSEELERIASILWDRFQESLRYVTSAEKASFRDTFHMLSTLELCGRDPENTEDTTQEDGAKEAAPVPSGASTSSTQSIGTSFQINTPLSVNTVVMAHVILLLFRSPPTHSMTLPAIKTLTDSWWRQRGQAVFRTTATLPSTSCAEMVRNAGLDASEVELTGDNLGSRAVYGLIAKKILRIHRAGGAATIRFA</sequence>
<feature type="compositionally biased region" description="Low complexity" evidence="1">
    <location>
        <begin position="378"/>
        <end position="391"/>
    </location>
</feature>
<feature type="compositionally biased region" description="Polar residues" evidence="1">
    <location>
        <begin position="245"/>
        <end position="267"/>
    </location>
</feature>
<feature type="compositionally biased region" description="Polar residues" evidence="1">
    <location>
        <begin position="225"/>
        <end position="235"/>
    </location>
</feature>
<organism evidence="2 3">
    <name type="scientific">Malassezia yamatoensis</name>
    <dbReference type="NCBI Taxonomy" id="253288"/>
    <lineage>
        <taxon>Eukaryota</taxon>
        <taxon>Fungi</taxon>
        <taxon>Dikarya</taxon>
        <taxon>Basidiomycota</taxon>
        <taxon>Ustilaginomycotina</taxon>
        <taxon>Malasseziomycetes</taxon>
        <taxon>Malasseziales</taxon>
        <taxon>Malasseziaceae</taxon>
        <taxon>Malassezia</taxon>
    </lineage>
</organism>
<feature type="compositionally biased region" description="Basic and acidic residues" evidence="1">
    <location>
        <begin position="159"/>
        <end position="170"/>
    </location>
</feature>
<reference evidence="2 3" key="1">
    <citation type="submission" date="2023-03" db="EMBL/GenBank/DDBJ databases">
        <title>Mating type loci evolution in Malassezia.</title>
        <authorList>
            <person name="Coelho M.A."/>
        </authorList>
    </citation>
    <scope>NUCLEOTIDE SEQUENCE [LARGE SCALE GENOMIC DNA]</scope>
    <source>
        <strain evidence="2 3">CBS 9725</strain>
    </source>
</reference>
<accession>A0AAJ5YT53</accession>
<feature type="compositionally biased region" description="Polar residues" evidence="1">
    <location>
        <begin position="337"/>
        <end position="351"/>
    </location>
</feature>
<gene>
    <name evidence="2" type="ORF">MYAM1_002480</name>
</gene>
<feature type="compositionally biased region" description="Basic and acidic residues" evidence="1">
    <location>
        <begin position="206"/>
        <end position="224"/>
    </location>
</feature>
<feature type="region of interest" description="Disordered" evidence="1">
    <location>
        <begin position="144"/>
        <end position="170"/>
    </location>
</feature>
<evidence type="ECO:0000313" key="3">
    <source>
        <dbReference type="Proteomes" id="UP001219567"/>
    </source>
</evidence>
<name>A0AAJ5YT53_9BASI</name>
<keyword evidence="3" id="KW-1185">Reference proteome</keyword>
<feature type="region of interest" description="Disordered" evidence="1">
    <location>
        <begin position="199"/>
        <end position="462"/>
    </location>
</feature>
<feature type="region of interest" description="Disordered" evidence="1">
    <location>
        <begin position="505"/>
        <end position="538"/>
    </location>
</feature>
<dbReference type="AlphaFoldDB" id="A0AAJ5YT53"/>
<feature type="region of interest" description="Disordered" evidence="1">
    <location>
        <begin position="62"/>
        <end position="82"/>
    </location>
</feature>
<feature type="compositionally biased region" description="Polar residues" evidence="1">
    <location>
        <begin position="358"/>
        <end position="377"/>
    </location>
</feature>
<feature type="compositionally biased region" description="Polar residues" evidence="1">
    <location>
        <begin position="407"/>
        <end position="423"/>
    </location>
</feature>
<evidence type="ECO:0000256" key="1">
    <source>
        <dbReference type="SAM" id="MobiDB-lite"/>
    </source>
</evidence>
<evidence type="ECO:0000313" key="2">
    <source>
        <dbReference type="EMBL" id="WFC99735.1"/>
    </source>
</evidence>
<feature type="compositionally biased region" description="Pro residues" evidence="1">
    <location>
        <begin position="293"/>
        <end position="302"/>
    </location>
</feature>
<dbReference type="Proteomes" id="UP001219567">
    <property type="component" value="Chromosome 3"/>
</dbReference>
<feature type="compositionally biased region" description="Polar residues" evidence="1">
    <location>
        <begin position="144"/>
        <end position="158"/>
    </location>
</feature>
<proteinExistence type="predicted"/>
<feature type="compositionally biased region" description="Polar residues" evidence="1">
    <location>
        <begin position="438"/>
        <end position="449"/>
    </location>
</feature>
<dbReference type="EMBL" id="CP119945">
    <property type="protein sequence ID" value="WFC99735.1"/>
    <property type="molecule type" value="Genomic_DNA"/>
</dbReference>
<protein>
    <submittedName>
        <fullName evidence="2">Uncharacterized protein</fullName>
    </submittedName>
</protein>